<sequence length="313" mass="33820">MVIKKTRAVDPSSLNKDSSGKPEMPASPPDFSLSQSKDILEHLALPPPKDLDSLLLNATKPSSSTRNNSDTRQWVKIPHTSGSPGTATSSFTNLESLAYDPSLIPSFPKFGNSEGEIASPSGTLCLCEQGTSPLATYSKAFNVPPVGHCPRILAAAQTLCDIATKPLRQNPDGIISWPKKPSQKTMKARKTKSIEKSDEISVTTSLLGSNKLVRCDAEQIILSKKPKLSEVEHKKDLNHLNGVRKGPLAWSTPKSSRTSPGKSVSETRHSTVNVVKSPCTNLPATALDKPCNSQHNVQKLVSLDWKRGRNSLD</sequence>
<feature type="region of interest" description="Disordered" evidence="1">
    <location>
        <begin position="171"/>
        <end position="193"/>
    </location>
</feature>
<reference evidence="2" key="1">
    <citation type="submission" date="2019-09" db="EMBL/GenBank/DDBJ databases">
        <title>Draft genome information of white flower Hibiscus syriacus.</title>
        <authorList>
            <person name="Kim Y.-M."/>
        </authorList>
    </citation>
    <scope>NUCLEOTIDE SEQUENCE [LARGE SCALE GENOMIC DNA]</scope>
    <source>
        <strain evidence="2">YM2019G1</strain>
    </source>
</reference>
<protein>
    <submittedName>
        <fullName evidence="2">UPF0706 protein</fullName>
    </submittedName>
</protein>
<name>A0A6A3C5C0_HIBSY</name>
<evidence type="ECO:0000313" key="2">
    <source>
        <dbReference type="EMBL" id="KAE8722229.1"/>
    </source>
</evidence>
<feature type="compositionally biased region" description="Polar residues" evidence="1">
    <location>
        <begin position="59"/>
        <end position="72"/>
    </location>
</feature>
<feature type="compositionally biased region" description="Polar residues" evidence="1">
    <location>
        <begin position="252"/>
        <end position="270"/>
    </location>
</feature>
<accession>A0A6A3C5C0</accession>
<dbReference type="Proteomes" id="UP000436088">
    <property type="component" value="Unassembled WGS sequence"/>
</dbReference>
<keyword evidence="3" id="KW-1185">Reference proteome</keyword>
<dbReference type="EMBL" id="VEPZ02000570">
    <property type="protein sequence ID" value="KAE8722229.1"/>
    <property type="molecule type" value="Genomic_DNA"/>
</dbReference>
<feature type="region of interest" description="Disordered" evidence="1">
    <location>
        <begin position="238"/>
        <end position="270"/>
    </location>
</feature>
<feature type="region of interest" description="Disordered" evidence="1">
    <location>
        <begin position="1"/>
        <end position="89"/>
    </location>
</feature>
<dbReference type="PANTHER" id="PTHR36723">
    <property type="entry name" value="F22C12.19"/>
    <property type="match status" value="1"/>
</dbReference>
<evidence type="ECO:0000256" key="1">
    <source>
        <dbReference type="SAM" id="MobiDB-lite"/>
    </source>
</evidence>
<evidence type="ECO:0000313" key="3">
    <source>
        <dbReference type="Proteomes" id="UP000436088"/>
    </source>
</evidence>
<feature type="compositionally biased region" description="Polar residues" evidence="1">
    <location>
        <begin position="80"/>
        <end position="89"/>
    </location>
</feature>
<organism evidence="2 3">
    <name type="scientific">Hibiscus syriacus</name>
    <name type="common">Rose of Sharon</name>
    <dbReference type="NCBI Taxonomy" id="106335"/>
    <lineage>
        <taxon>Eukaryota</taxon>
        <taxon>Viridiplantae</taxon>
        <taxon>Streptophyta</taxon>
        <taxon>Embryophyta</taxon>
        <taxon>Tracheophyta</taxon>
        <taxon>Spermatophyta</taxon>
        <taxon>Magnoliopsida</taxon>
        <taxon>eudicotyledons</taxon>
        <taxon>Gunneridae</taxon>
        <taxon>Pentapetalae</taxon>
        <taxon>rosids</taxon>
        <taxon>malvids</taxon>
        <taxon>Malvales</taxon>
        <taxon>Malvaceae</taxon>
        <taxon>Malvoideae</taxon>
        <taxon>Hibiscus</taxon>
    </lineage>
</organism>
<gene>
    <name evidence="2" type="ORF">F3Y22_tig00014304pilonHSYRG00092</name>
</gene>
<dbReference type="PANTHER" id="PTHR36723:SF1">
    <property type="entry name" value="F22C12.19"/>
    <property type="match status" value="1"/>
</dbReference>
<proteinExistence type="predicted"/>
<comment type="caution">
    <text evidence="2">The sequence shown here is derived from an EMBL/GenBank/DDBJ whole genome shotgun (WGS) entry which is preliminary data.</text>
</comment>
<dbReference type="AlphaFoldDB" id="A0A6A3C5C0"/>